<dbReference type="GO" id="GO:0009306">
    <property type="term" value="P:protein secretion"/>
    <property type="evidence" value="ECO:0007669"/>
    <property type="project" value="InterPro"/>
</dbReference>
<protein>
    <submittedName>
        <fullName evidence="7">DUF490 domain-containing protein</fullName>
    </submittedName>
</protein>
<evidence type="ECO:0000259" key="6">
    <source>
        <dbReference type="Pfam" id="PF04357"/>
    </source>
</evidence>
<sequence>MADDSAIAEAEVAVVSKAPRGWSARIVKWSLGAVAAILALLLLGVILLNTPIGQRFIADQIAKVAPASGLRFEVGRIDGDIYGQSTLHDVTVFDPKGAFLTIPEVELDWRPLSWITSGLDVRNLTLRRGTLLRTPELLAGDPDAPILPDFDIRIDRFEIDSLKITEGIVGDSAPVIDLLAKADIRDGRVFLKADGNLGELDTLALLIDAEPDGDRFDIKLDYQAPAGGVLAGLTGADAGYTAKIDGDGSWDRWDGYIYATRDGERFAAFKLNNRQGTYHLLGQAYPAALVSGLPAQAIGDTVSIDALGTLVDSVLDGRFAIVTRALTGTGRGVIDLADNNFQGLSIAGSLTDPALFGENLTLNGANFTATLDGAFRDLEIEHSLSVEELRSGETLVAGLIQNGTATFDGTRWNLPLDAAVQSIKTGNAWIDPKLAGGTFTGSLIYAGSKLLSDDLQIAFADTTARLALRGDVASGIYQLTGPVNVTQLALENVGTVNGNAKIDFQLRDSGNWALVANFSARIPRVTNETLANLAGPDIRLVGGVSLGTNKPLNFRNVRLAAENLSLTMDGKVQQGTTSLAGRGSHTQYGPFTVEASLGADGPTATLVFANPLPSAGLKDVRVAISPSDAGFDIATQGQSLIGEFAGELALVSPEDGPSRIDIEELRVWKTAVTGNLTLADGGADGRLLLSGGGLDGRIGLATRDGGQGFFFDVDARQASFGGATPLSIARATLEGRGYLKEGFSTVDANVTAQGLSYGSIFIGRLAAAAEMENGVGTATGSIAGRRGSRFALQMNADIKPGSYGIIARGEFGGKRITMPRRAMLTQLDDGSWSLAQTQLSYGNGSSLISGQFGGGTTAIDLALDQMPLSLVDLAVTDVGLGGVISGRLDYRKVGSAMPVANARIKVDNLTRSGLVLSSRPMNLALVADLKTRELGLRAVIQEGGERRGRLQARVSGLSQSSDLVERLRTGNLLAQLRFNGPAASLWRLAGVEAFDITGPVSVATNITGSFANPSVRGSVESKDLRVRSAVSGTDIQNVSAFGTFSGSRLQLKRFAGKTNNGGTVSGSGYVDFEGLGPKGPSLDIRVATNKARLLNATGLDATITGPLRIISDGNGGTIAGRVSIDRASWALGSAATDATLPQIKTTEFNLPIDIAPPRIRYKPWRYLIDAKARSRIDVGGMGLDSEWAADIIIRGTTDDPRIGGAARLVRGFYSFAGTRFEITRGRIDFDANAPIDPRLDIVAETERSGLDVTVKVQGNALNPEITFGSAPALPEEEVLARLLFGGSITDLSATDALQLGSALASLRGGTGLDPINKLRTAIGLDRLRIVSADPALGRGTGVAIGKNIGRRFYVEIITDGRGYSATEAEFRITGWLSLLASVSTIGRESAVVEVSRDY</sequence>
<dbReference type="GO" id="GO:0005886">
    <property type="term" value="C:plasma membrane"/>
    <property type="evidence" value="ECO:0007669"/>
    <property type="project" value="InterPro"/>
</dbReference>
<organism evidence="7 8">
    <name type="scientific">Pontixanthobacter gangjinensis</name>
    <dbReference type="NCBI Taxonomy" id="1028742"/>
    <lineage>
        <taxon>Bacteria</taxon>
        <taxon>Pseudomonadati</taxon>
        <taxon>Pseudomonadota</taxon>
        <taxon>Alphaproteobacteria</taxon>
        <taxon>Sphingomonadales</taxon>
        <taxon>Erythrobacteraceae</taxon>
        <taxon>Pontixanthobacter</taxon>
    </lineage>
</organism>
<keyword evidence="8" id="KW-1185">Reference proteome</keyword>
<proteinExistence type="predicted"/>
<dbReference type="GO" id="GO:0097347">
    <property type="term" value="C:TAM protein secretion complex"/>
    <property type="evidence" value="ECO:0007669"/>
    <property type="project" value="TreeGrafter"/>
</dbReference>
<dbReference type="RefSeq" id="WP_160597612.1">
    <property type="nucleotide sequence ID" value="NZ_WTYS01000001.1"/>
</dbReference>
<dbReference type="Pfam" id="PF04357">
    <property type="entry name" value="TamB"/>
    <property type="match status" value="1"/>
</dbReference>
<keyword evidence="4 5" id="KW-0472">Membrane</keyword>
<evidence type="ECO:0000313" key="7">
    <source>
        <dbReference type="EMBL" id="MXO56408.1"/>
    </source>
</evidence>
<feature type="domain" description="Translocation and assembly module TamB C-terminal" evidence="6">
    <location>
        <begin position="1054"/>
        <end position="1395"/>
    </location>
</feature>
<name>A0A6I4SLU5_9SPHN</name>
<keyword evidence="3 5" id="KW-1133">Transmembrane helix</keyword>
<accession>A0A6I4SLU5</accession>
<dbReference type="Proteomes" id="UP000468943">
    <property type="component" value="Unassembled WGS sequence"/>
</dbReference>
<evidence type="ECO:0000256" key="4">
    <source>
        <dbReference type="ARBA" id="ARBA00023136"/>
    </source>
</evidence>
<gene>
    <name evidence="7" type="ORF">GRI36_05885</name>
</gene>
<evidence type="ECO:0000256" key="2">
    <source>
        <dbReference type="ARBA" id="ARBA00022692"/>
    </source>
</evidence>
<evidence type="ECO:0000256" key="1">
    <source>
        <dbReference type="ARBA" id="ARBA00004167"/>
    </source>
</evidence>
<reference evidence="7 8" key="1">
    <citation type="submission" date="2019-12" db="EMBL/GenBank/DDBJ databases">
        <title>Genomic-based taxomic classification of the family Erythrobacteraceae.</title>
        <authorList>
            <person name="Xu L."/>
        </authorList>
    </citation>
    <scope>NUCLEOTIDE SEQUENCE [LARGE SCALE GENOMIC DNA]</scope>
    <source>
        <strain evidence="7 8">JCM 17802</strain>
    </source>
</reference>
<evidence type="ECO:0000256" key="5">
    <source>
        <dbReference type="SAM" id="Phobius"/>
    </source>
</evidence>
<keyword evidence="2 5" id="KW-0812">Transmembrane</keyword>
<dbReference type="OrthoDB" id="7784409at2"/>
<comment type="subcellular location">
    <subcellularLocation>
        <location evidence="1">Membrane</location>
        <topology evidence="1">Single-pass membrane protein</topology>
    </subcellularLocation>
</comment>
<dbReference type="PANTHER" id="PTHR36985">
    <property type="entry name" value="TRANSLOCATION AND ASSEMBLY MODULE SUBUNIT TAMB"/>
    <property type="match status" value="1"/>
</dbReference>
<comment type="caution">
    <text evidence="7">The sequence shown here is derived from an EMBL/GenBank/DDBJ whole genome shotgun (WGS) entry which is preliminary data.</text>
</comment>
<dbReference type="PANTHER" id="PTHR36985:SF1">
    <property type="entry name" value="TRANSLOCATION AND ASSEMBLY MODULE SUBUNIT TAMB"/>
    <property type="match status" value="1"/>
</dbReference>
<feature type="transmembrane region" description="Helical" evidence="5">
    <location>
        <begin position="26"/>
        <end position="48"/>
    </location>
</feature>
<dbReference type="InterPro" id="IPR007452">
    <property type="entry name" value="TamB_C"/>
</dbReference>
<dbReference type="EMBL" id="WTYS01000001">
    <property type="protein sequence ID" value="MXO56408.1"/>
    <property type="molecule type" value="Genomic_DNA"/>
</dbReference>
<evidence type="ECO:0000256" key="3">
    <source>
        <dbReference type="ARBA" id="ARBA00022989"/>
    </source>
</evidence>
<evidence type="ECO:0000313" key="8">
    <source>
        <dbReference type="Proteomes" id="UP000468943"/>
    </source>
</evidence>